<feature type="transmembrane region" description="Helical" evidence="1">
    <location>
        <begin position="79"/>
        <end position="103"/>
    </location>
</feature>
<name>A0A4P6MMZ9_9BACT</name>
<dbReference type="Pfam" id="PF01741">
    <property type="entry name" value="MscL"/>
    <property type="match status" value="1"/>
</dbReference>
<dbReference type="KEGG" id="mphi:EG856_03310"/>
<dbReference type="InterPro" id="IPR037673">
    <property type="entry name" value="MSC/AndL"/>
</dbReference>
<evidence type="ECO:0000313" key="2">
    <source>
        <dbReference type="EMBL" id="QBF34918.1"/>
    </source>
</evidence>
<evidence type="ECO:0000313" key="3">
    <source>
        <dbReference type="Proteomes" id="UP000289326"/>
    </source>
</evidence>
<keyword evidence="1" id="KW-0812">Transmembrane</keyword>
<keyword evidence="1" id="KW-1133">Transmembrane helix</keyword>
<evidence type="ECO:0000256" key="1">
    <source>
        <dbReference type="SAM" id="Phobius"/>
    </source>
</evidence>
<dbReference type="SUPFAM" id="SSF81330">
    <property type="entry name" value="Gated mechanosensitive channel"/>
    <property type="match status" value="1"/>
</dbReference>
<proteinExistence type="predicted"/>
<dbReference type="RefSeq" id="WP_130429695.1">
    <property type="nucleotide sequence ID" value="NZ_CP034841.1"/>
</dbReference>
<dbReference type="Gene3D" id="1.10.1200.120">
    <property type="entry name" value="Large-conductance mechanosensitive channel, MscL, domain 1"/>
    <property type="match status" value="1"/>
</dbReference>
<organism evidence="2 3">
    <name type="scientific">Mycoplasmopsis phocirhinis</name>
    <dbReference type="NCBI Taxonomy" id="142650"/>
    <lineage>
        <taxon>Bacteria</taxon>
        <taxon>Bacillati</taxon>
        <taxon>Mycoplasmatota</taxon>
        <taxon>Mycoplasmoidales</taxon>
        <taxon>Metamycoplasmataceae</taxon>
        <taxon>Mycoplasmopsis</taxon>
    </lineage>
</organism>
<dbReference type="AlphaFoldDB" id="A0A4P6MMZ9"/>
<sequence length="147" mass="16602">MKKNNNHINKFKTASKDAWSLVKKSNMLMLAIGLLIGTSFNTVVRSLANDVILPPIAKLFGFNQLEKWTIGGNVLIGKFLAALLAFIIVTIVIYLALMIIFMIKATIDFRKLLNLQQKPKPEPEPTTEELILAELKKMNENFEKKES</sequence>
<accession>A0A4P6MMZ9</accession>
<keyword evidence="1" id="KW-0472">Membrane</keyword>
<dbReference type="EMBL" id="CP034841">
    <property type="protein sequence ID" value="QBF34918.1"/>
    <property type="molecule type" value="Genomic_DNA"/>
</dbReference>
<gene>
    <name evidence="2" type="ORF">EG856_03310</name>
</gene>
<keyword evidence="3" id="KW-1185">Reference proteome</keyword>
<reference evidence="2 3" key="1">
    <citation type="submission" date="2019-01" db="EMBL/GenBank/DDBJ databases">
        <title>Complete sequence and annotation of the Mycoplasma phocirhinis strain 852T genome.</title>
        <authorList>
            <person name="Frasca S.Jr."/>
            <person name="Kutish G.F."/>
            <person name="Castellanos Gell J."/>
            <person name="Michaels D.L."/>
            <person name="Brown D.R."/>
        </authorList>
    </citation>
    <scope>NUCLEOTIDE SEQUENCE [LARGE SCALE GENOMIC DNA]</scope>
    <source>
        <strain evidence="2 3">852</strain>
    </source>
</reference>
<protein>
    <submittedName>
        <fullName evidence="2">MscL family protein</fullName>
    </submittedName>
</protein>
<dbReference type="InterPro" id="IPR036019">
    <property type="entry name" value="MscL_channel"/>
</dbReference>
<dbReference type="Proteomes" id="UP000289326">
    <property type="component" value="Chromosome"/>
</dbReference>
<dbReference type="OrthoDB" id="401231at2"/>